<evidence type="ECO:0000313" key="4">
    <source>
        <dbReference type="EMBL" id="ALW87605.1"/>
    </source>
</evidence>
<proteinExistence type="predicted"/>
<feature type="domain" description="GGDEF" evidence="3">
    <location>
        <begin position="206"/>
        <end position="333"/>
    </location>
</feature>
<dbReference type="InterPro" id="IPR000160">
    <property type="entry name" value="GGDEF_dom"/>
</dbReference>
<feature type="region of interest" description="Disordered" evidence="1">
    <location>
        <begin position="323"/>
        <end position="344"/>
    </location>
</feature>
<evidence type="ECO:0000256" key="1">
    <source>
        <dbReference type="SAM" id="MobiDB-lite"/>
    </source>
</evidence>
<keyword evidence="2" id="KW-0472">Membrane</keyword>
<feature type="transmembrane region" description="Helical" evidence="2">
    <location>
        <begin position="65"/>
        <end position="85"/>
    </location>
</feature>
<keyword evidence="5" id="KW-1185">Reference proteome</keyword>
<organism evidence="4 5">
    <name type="scientific">Deinococcus actinosclerus</name>
    <dbReference type="NCBI Taxonomy" id="1768108"/>
    <lineage>
        <taxon>Bacteria</taxon>
        <taxon>Thermotogati</taxon>
        <taxon>Deinococcota</taxon>
        <taxon>Deinococci</taxon>
        <taxon>Deinococcales</taxon>
        <taxon>Deinococcaceae</taxon>
        <taxon>Deinococcus</taxon>
    </lineage>
</organism>
<dbReference type="CDD" id="cd01949">
    <property type="entry name" value="GGDEF"/>
    <property type="match status" value="1"/>
</dbReference>
<dbReference type="SMART" id="SM00267">
    <property type="entry name" value="GGDEF"/>
    <property type="match status" value="1"/>
</dbReference>
<dbReference type="RefSeq" id="WP_062156961.1">
    <property type="nucleotide sequence ID" value="NZ_CP013910.1"/>
</dbReference>
<dbReference type="Proteomes" id="UP000060071">
    <property type="component" value="Chromosome"/>
</dbReference>
<dbReference type="InterPro" id="IPR029787">
    <property type="entry name" value="Nucleotide_cyclase"/>
</dbReference>
<dbReference type="PROSITE" id="PS50887">
    <property type="entry name" value="GGDEF"/>
    <property type="match status" value="1"/>
</dbReference>
<name>A0ABM5X1Q8_9DEIO</name>
<dbReference type="Gene3D" id="3.30.70.270">
    <property type="match status" value="1"/>
</dbReference>
<gene>
    <name evidence="4" type="ORF">AUC44_00745</name>
</gene>
<feature type="transmembrane region" description="Helical" evidence="2">
    <location>
        <begin position="38"/>
        <end position="58"/>
    </location>
</feature>
<dbReference type="InterPro" id="IPR043128">
    <property type="entry name" value="Rev_trsase/Diguanyl_cyclase"/>
</dbReference>
<feature type="transmembrane region" description="Helical" evidence="2">
    <location>
        <begin position="123"/>
        <end position="142"/>
    </location>
</feature>
<evidence type="ECO:0000259" key="3">
    <source>
        <dbReference type="PROSITE" id="PS50887"/>
    </source>
</evidence>
<dbReference type="Pfam" id="PF00990">
    <property type="entry name" value="GGDEF"/>
    <property type="match status" value="1"/>
</dbReference>
<keyword evidence="2" id="KW-0812">Transmembrane</keyword>
<evidence type="ECO:0000256" key="2">
    <source>
        <dbReference type="SAM" id="Phobius"/>
    </source>
</evidence>
<dbReference type="NCBIfam" id="TIGR00254">
    <property type="entry name" value="GGDEF"/>
    <property type="match status" value="1"/>
</dbReference>
<dbReference type="InterPro" id="IPR050469">
    <property type="entry name" value="Diguanylate_Cyclase"/>
</dbReference>
<reference evidence="4 5" key="1">
    <citation type="submission" date="2015-12" db="EMBL/GenBank/DDBJ databases">
        <authorList>
            <person name="Kim M.K."/>
            <person name="Srinivasan S."/>
            <person name="Lee J.-J."/>
            <person name="Kim K."/>
        </authorList>
    </citation>
    <scope>NUCLEOTIDE SEQUENCE [LARGE SCALE GENOMIC DNA]</scope>
    <source>
        <strain evidence="4 5">BM2</strain>
    </source>
</reference>
<feature type="transmembrane region" description="Helical" evidence="2">
    <location>
        <begin position="97"/>
        <end position="116"/>
    </location>
</feature>
<protein>
    <recommendedName>
        <fullName evidence="3">GGDEF domain-containing protein</fullName>
    </recommendedName>
</protein>
<evidence type="ECO:0000313" key="5">
    <source>
        <dbReference type="Proteomes" id="UP000060071"/>
    </source>
</evidence>
<dbReference type="SUPFAM" id="SSF55073">
    <property type="entry name" value="Nucleotide cyclase"/>
    <property type="match status" value="1"/>
</dbReference>
<feature type="transmembrane region" description="Helical" evidence="2">
    <location>
        <begin position="154"/>
        <end position="175"/>
    </location>
</feature>
<keyword evidence="2" id="KW-1133">Transmembrane helix</keyword>
<dbReference type="EMBL" id="CP013910">
    <property type="protein sequence ID" value="ALW87605.1"/>
    <property type="molecule type" value="Genomic_DNA"/>
</dbReference>
<dbReference type="PANTHER" id="PTHR45138">
    <property type="entry name" value="REGULATORY COMPONENTS OF SENSORY TRANSDUCTION SYSTEM"/>
    <property type="match status" value="1"/>
</dbReference>
<dbReference type="PANTHER" id="PTHR45138:SF24">
    <property type="entry name" value="DIGUANYLATE CYCLASE DGCC-RELATED"/>
    <property type="match status" value="1"/>
</dbReference>
<sequence>MPRRVSPLPLHQQVSRLYFRVVLPAVTVALVLDGGTGAAVLIALMLLAALGAALHLLLPPAGQNALRFVFALAAIVFVIAVAVLAGQPGFTGTIDQLAVALLLTPATLMAWTLVFADQPRTGQILNLALVLAVTALMLRWQALGLSGMNHHLPLLVLLVGVTVTYYASTFALMNARFHEGEHDRTHDPLTGLLNRRAFQDRARAHATLHVAVLDIDFFKRVNDAHGHLAGDRVLRAVADVIQDTLNGQGEAYRWGGEEFVLLLPAPVNAPAVIEQVRREIAARHFSGGQRVTLSAGLTRTAPGEPVQRAFERADAALRAAKDAGRNRVVLSSPPTPLDKRAAGR</sequence>
<accession>A0ABM5X1Q8</accession>